<dbReference type="OrthoDB" id="187139at2759"/>
<dbReference type="InterPro" id="IPR011050">
    <property type="entry name" value="Pectin_lyase_fold/virulence"/>
</dbReference>
<keyword evidence="5 8" id="KW-0378">Hydrolase</keyword>
<dbReference type="STRING" id="29655.A0A0K9PVG6"/>
<dbReference type="InterPro" id="IPR000743">
    <property type="entry name" value="Glyco_hydro_28"/>
</dbReference>
<name>A0A0K9PVG6_ZOSMR</name>
<evidence type="ECO:0000256" key="5">
    <source>
        <dbReference type="ARBA" id="ARBA00022801"/>
    </source>
</evidence>
<dbReference type="InterPro" id="IPR012334">
    <property type="entry name" value="Pectin_lyas_fold"/>
</dbReference>
<evidence type="ECO:0000256" key="8">
    <source>
        <dbReference type="RuleBase" id="RU361169"/>
    </source>
</evidence>
<keyword evidence="11" id="KW-1185">Reference proteome</keyword>
<evidence type="ECO:0000256" key="6">
    <source>
        <dbReference type="ARBA" id="ARBA00023295"/>
    </source>
</evidence>
<reference evidence="11" key="1">
    <citation type="journal article" date="2016" name="Nature">
        <title>The genome of the seagrass Zostera marina reveals angiosperm adaptation to the sea.</title>
        <authorList>
            <person name="Olsen J.L."/>
            <person name="Rouze P."/>
            <person name="Verhelst B."/>
            <person name="Lin Y.-C."/>
            <person name="Bayer T."/>
            <person name="Collen J."/>
            <person name="Dattolo E."/>
            <person name="De Paoli E."/>
            <person name="Dittami S."/>
            <person name="Maumus F."/>
            <person name="Michel G."/>
            <person name="Kersting A."/>
            <person name="Lauritano C."/>
            <person name="Lohaus R."/>
            <person name="Toepel M."/>
            <person name="Tonon T."/>
            <person name="Vanneste K."/>
            <person name="Amirebrahimi M."/>
            <person name="Brakel J."/>
            <person name="Bostroem C."/>
            <person name="Chovatia M."/>
            <person name="Grimwood J."/>
            <person name="Jenkins J.W."/>
            <person name="Jueterbock A."/>
            <person name="Mraz A."/>
            <person name="Stam W.T."/>
            <person name="Tice H."/>
            <person name="Bornberg-Bauer E."/>
            <person name="Green P.J."/>
            <person name="Pearson G.A."/>
            <person name="Procaccini G."/>
            <person name="Duarte C.M."/>
            <person name="Schmutz J."/>
            <person name="Reusch T.B.H."/>
            <person name="Van de Peer Y."/>
        </authorList>
    </citation>
    <scope>NUCLEOTIDE SEQUENCE [LARGE SCALE GENOMIC DNA]</scope>
    <source>
        <strain evidence="11">cv. Finnish</strain>
    </source>
</reference>
<gene>
    <name evidence="10" type="ORF">ZOSMA_156G00450</name>
</gene>
<keyword evidence="7" id="KW-0961">Cell wall biogenesis/degradation</keyword>
<evidence type="ECO:0000313" key="11">
    <source>
        <dbReference type="Proteomes" id="UP000036987"/>
    </source>
</evidence>
<keyword evidence="3" id="KW-0134">Cell wall</keyword>
<comment type="subcellular location">
    <subcellularLocation>
        <location evidence="1">Secreted</location>
        <location evidence="1">Cell wall</location>
    </subcellularLocation>
</comment>
<dbReference type="PANTHER" id="PTHR31375">
    <property type="match status" value="1"/>
</dbReference>
<dbReference type="SUPFAM" id="SSF51126">
    <property type="entry name" value="Pectin lyase-like"/>
    <property type="match status" value="1"/>
</dbReference>
<evidence type="ECO:0000256" key="7">
    <source>
        <dbReference type="ARBA" id="ARBA00023316"/>
    </source>
</evidence>
<dbReference type="Gene3D" id="2.160.20.10">
    <property type="entry name" value="Single-stranded right-handed beta-helix, Pectin lyase-like"/>
    <property type="match status" value="1"/>
</dbReference>
<protein>
    <submittedName>
        <fullName evidence="10">Polygalacturonase, family GH28</fullName>
    </submittedName>
</protein>
<dbReference type="AlphaFoldDB" id="A0A0K9PVG6"/>
<evidence type="ECO:0000256" key="2">
    <source>
        <dbReference type="ARBA" id="ARBA00008834"/>
    </source>
</evidence>
<keyword evidence="4" id="KW-0964">Secreted</keyword>
<feature type="signal peptide" evidence="9">
    <location>
        <begin position="1"/>
        <end position="19"/>
    </location>
</feature>
<keyword evidence="9" id="KW-0732">Signal</keyword>
<evidence type="ECO:0000256" key="3">
    <source>
        <dbReference type="ARBA" id="ARBA00022512"/>
    </source>
</evidence>
<dbReference type="GO" id="GO:0004650">
    <property type="term" value="F:polygalacturonase activity"/>
    <property type="evidence" value="ECO:0007669"/>
    <property type="project" value="InterPro"/>
</dbReference>
<dbReference type="SMART" id="SM00710">
    <property type="entry name" value="PbH1"/>
    <property type="match status" value="4"/>
</dbReference>
<accession>A0A0K9PVG6</accession>
<dbReference type="GO" id="GO:0005975">
    <property type="term" value="P:carbohydrate metabolic process"/>
    <property type="evidence" value="ECO:0007669"/>
    <property type="project" value="InterPro"/>
</dbReference>
<evidence type="ECO:0000313" key="10">
    <source>
        <dbReference type="EMBL" id="KMZ72996.1"/>
    </source>
</evidence>
<dbReference type="GO" id="GO:0071555">
    <property type="term" value="P:cell wall organization"/>
    <property type="evidence" value="ECO:0007669"/>
    <property type="project" value="UniProtKB-KW"/>
</dbReference>
<dbReference type="EMBL" id="LFYR01000611">
    <property type="protein sequence ID" value="KMZ72996.1"/>
    <property type="molecule type" value="Genomic_DNA"/>
</dbReference>
<dbReference type="Pfam" id="PF00295">
    <property type="entry name" value="Glyco_hydro_28"/>
    <property type="match status" value="1"/>
</dbReference>
<comment type="caution">
    <text evidence="10">The sequence shown here is derived from an EMBL/GenBank/DDBJ whole genome shotgun (WGS) entry which is preliminary data.</text>
</comment>
<dbReference type="InterPro" id="IPR006626">
    <property type="entry name" value="PbH1"/>
</dbReference>
<dbReference type="OMA" id="ARADYIW"/>
<keyword evidence="6 8" id="KW-0326">Glycosidase</keyword>
<proteinExistence type="inferred from homology"/>
<comment type="similarity">
    <text evidence="2 8">Belongs to the glycosyl hydrolase 28 family.</text>
</comment>
<evidence type="ECO:0000256" key="1">
    <source>
        <dbReference type="ARBA" id="ARBA00004191"/>
    </source>
</evidence>
<sequence>MITYVLILLFFQFSPLSFSKQFYNVVDFGADNGGIVDSTDAFGEAWHSTCSSNTPSVLLVPNGEFLLRPYIFSGPCQTEKVEVRIEGTIVAPINSEEIENSVYWIKFNRIDGLEIYGGTIDARADYIWKCKSSRSDCPSGSRSLDITGKNIKIVGLTSVNSNQQHIMIHKCEGVEVSGVHILAPESSPNTDGIHVMDSSNVRISDTIIETGDDCISIGHGTRGLHMQNIECGPGHGISIGNLGYYEKRREEVQDITLDGAVIKGTQNGLRIKTVAKDNHGFVEGVFYNNITMIDVFHPIFIDQNYCPHNNCYSHNEKVSSGIEIRNITYSNIHGSSASEYAMKFDCSQNHPCRDLHLDNVHLTQSTKLRKRVQSMCNNVIQSESADCDPPSCF</sequence>
<organism evidence="10 11">
    <name type="scientific">Zostera marina</name>
    <name type="common">Eelgrass</name>
    <dbReference type="NCBI Taxonomy" id="29655"/>
    <lineage>
        <taxon>Eukaryota</taxon>
        <taxon>Viridiplantae</taxon>
        <taxon>Streptophyta</taxon>
        <taxon>Embryophyta</taxon>
        <taxon>Tracheophyta</taxon>
        <taxon>Spermatophyta</taxon>
        <taxon>Magnoliopsida</taxon>
        <taxon>Liliopsida</taxon>
        <taxon>Zosteraceae</taxon>
        <taxon>Zostera</taxon>
    </lineage>
</organism>
<evidence type="ECO:0000256" key="9">
    <source>
        <dbReference type="SAM" id="SignalP"/>
    </source>
</evidence>
<dbReference type="Proteomes" id="UP000036987">
    <property type="component" value="Unassembled WGS sequence"/>
</dbReference>
<feature type="chain" id="PRO_5005527926" evidence="9">
    <location>
        <begin position="20"/>
        <end position="393"/>
    </location>
</feature>
<evidence type="ECO:0000256" key="4">
    <source>
        <dbReference type="ARBA" id="ARBA00022525"/>
    </source>
</evidence>